<evidence type="ECO:0000256" key="4">
    <source>
        <dbReference type="ARBA" id="ARBA00022568"/>
    </source>
</evidence>
<dbReference type="GO" id="GO:0005388">
    <property type="term" value="F:P-type calcium transporter activity"/>
    <property type="evidence" value="ECO:0007669"/>
    <property type="project" value="UniProtKB-EC"/>
</dbReference>
<dbReference type="GO" id="GO:0012505">
    <property type="term" value="C:endomembrane system"/>
    <property type="evidence" value="ECO:0007669"/>
    <property type="project" value="UniProtKB-SubCell"/>
</dbReference>
<name>A0A1Z5JZA1_FISSO</name>
<dbReference type="InterPro" id="IPR036412">
    <property type="entry name" value="HAD-like_sf"/>
</dbReference>
<keyword evidence="8" id="KW-0106">Calcium</keyword>
<dbReference type="NCBIfam" id="TIGR01494">
    <property type="entry name" value="ATPase_P-type"/>
    <property type="match status" value="2"/>
</dbReference>
<keyword evidence="13" id="KW-0406">Ion transport</keyword>
<evidence type="ECO:0000313" key="18">
    <source>
        <dbReference type="EMBL" id="GAX19345.1"/>
    </source>
</evidence>
<dbReference type="Gene3D" id="3.40.1110.10">
    <property type="entry name" value="Calcium-transporting ATPase, cytoplasmic domain N"/>
    <property type="match status" value="1"/>
</dbReference>
<dbReference type="Gene3D" id="2.70.150.10">
    <property type="entry name" value="Calcium-transporting ATPase, cytoplasmic transduction domain A"/>
    <property type="match status" value="1"/>
</dbReference>
<organism evidence="18 19">
    <name type="scientific">Fistulifera solaris</name>
    <name type="common">Oleaginous diatom</name>
    <dbReference type="NCBI Taxonomy" id="1519565"/>
    <lineage>
        <taxon>Eukaryota</taxon>
        <taxon>Sar</taxon>
        <taxon>Stramenopiles</taxon>
        <taxon>Ochrophyta</taxon>
        <taxon>Bacillariophyta</taxon>
        <taxon>Bacillariophyceae</taxon>
        <taxon>Bacillariophycidae</taxon>
        <taxon>Naviculales</taxon>
        <taxon>Naviculaceae</taxon>
        <taxon>Fistulifera</taxon>
    </lineage>
</organism>
<dbReference type="Pfam" id="PF00690">
    <property type="entry name" value="Cation_ATPase_N"/>
    <property type="match status" value="1"/>
</dbReference>
<dbReference type="PANTHER" id="PTHR24093">
    <property type="entry name" value="CATION TRANSPORTING ATPASE"/>
    <property type="match status" value="1"/>
</dbReference>
<dbReference type="InterPro" id="IPR008250">
    <property type="entry name" value="ATPase_P-typ_transduc_dom_A_sf"/>
</dbReference>
<dbReference type="GO" id="GO:0016887">
    <property type="term" value="F:ATP hydrolysis activity"/>
    <property type="evidence" value="ECO:0007669"/>
    <property type="project" value="InterPro"/>
</dbReference>
<evidence type="ECO:0000313" key="19">
    <source>
        <dbReference type="Proteomes" id="UP000198406"/>
    </source>
</evidence>
<dbReference type="GO" id="GO:0005524">
    <property type="term" value="F:ATP binding"/>
    <property type="evidence" value="ECO:0007669"/>
    <property type="project" value="UniProtKB-KW"/>
</dbReference>
<evidence type="ECO:0000256" key="9">
    <source>
        <dbReference type="ARBA" id="ARBA00022840"/>
    </source>
</evidence>
<evidence type="ECO:0000256" key="1">
    <source>
        <dbReference type="ARBA" id="ARBA00004127"/>
    </source>
</evidence>
<evidence type="ECO:0000256" key="6">
    <source>
        <dbReference type="ARBA" id="ARBA00022723"/>
    </source>
</evidence>
<dbReference type="Gene3D" id="3.40.50.1000">
    <property type="entry name" value="HAD superfamily/HAD-like"/>
    <property type="match status" value="1"/>
</dbReference>
<dbReference type="Proteomes" id="UP000198406">
    <property type="component" value="Unassembled WGS sequence"/>
</dbReference>
<keyword evidence="7" id="KW-0547">Nucleotide-binding</keyword>
<dbReference type="InterPro" id="IPR004014">
    <property type="entry name" value="ATPase_P-typ_cation-transptr_N"/>
</dbReference>
<dbReference type="EMBL" id="BDSP01000136">
    <property type="protein sequence ID" value="GAX19345.1"/>
    <property type="molecule type" value="Genomic_DNA"/>
</dbReference>
<feature type="transmembrane region" description="Helical" evidence="16">
    <location>
        <begin position="414"/>
        <end position="439"/>
    </location>
</feature>
<proteinExistence type="predicted"/>
<evidence type="ECO:0000256" key="7">
    <source>
        <dbReference type="ARBA" id="ARBA00022741"/>
    </source>
</evidence>
<dbReference type="InParanoid" id="A0A1Z5JZA1"/>
<evidence type="ECO:0000256" key="12">
    <source>
        <dbReference type="ARBA" id="ARBA00022989"/>
    </source>
</evidence>
<protein>
    <recommendedName>
        <fullName evidence="2">P-type Ca(2+) transporter</fullName>
        <ecNumber evidence="2">7.2.2.10</ecNumber>
    </recommendedName>
</protein>
<feature type="transmembrane region" description="Helical" evidence="16">
    <location>
        <begin position="183"/>
        <end position="202"/>
    </location>
</feature>
<evidence type="ECO:0000256" key="3">
    <source>
        <dbReference type="ARBA" id="ARBA00022448"/>
    </source>
</evidence>
<keyword evidence="4" id="KW-0109">Calcium transport</keyword>
<dbReference type="InterPro" id="IPR023214">
    <property type="entry name" value="HAD_sf"/>
</dbReference>
<dbReference type="Pfam" id="PF00122">
    <property type="entry name" value="E1-E2_ATPase"/>
    <property type="match status" value="1"/>
</dbReference>
<evidence type="ECO:0000256" key="8">
    <source>
        <dbReference type="ARBA" id="ARBA00022837"/>
    </source>
</evidence>
<dbReference type="GO" id="GO:0046872">
    <property type="term" value="F:metal ion binding"/>
    <property type="evidence" value="ECO:0007669"/>
    <property type="project" value="UniProtKB-KW"/>
</dbReference>
<comment type="caution">
    <text evidence="18">The sequence shown here is derived from an EMBL/GenBank/DDBJ whole genome shotgun (WGS) entry which is preliminary data.</text>
</comment>
<dbReference type="EC" id="7.2.2.10" evidence="2"/>
<dbReference type="InterPro" id="IPR006068">
    <property type="entry name" value="ATPase_P-typ_cation-transptr_C"/>
</dbReference>
<evidence type="ECO:0000256" key="16">
    <source>
        <dbReference type="SAM" id="Phobius"/>
    </source>
</evidence>
<evidence type="ECO:0000256" key="15">
    <source>
        <dbReference type="ARBA" id="ARBA00048694"/>
    </source>
</evidence>
<comment type="catalytic activity">
    <reaction evidence="15">
        <text>Ca(2+)(in) + ATP + H2O = Ca(2+)(out) + ADP + phosphate + H(+)</text>
        <dbReference type="Rhea" id="RHEA:18105"/>
        <dbReference type="ChEBI" id="CHEBI:15377"/>
        <dbReference type="ChEBI" id="CHEBI:15378"/>
        <dbReference type="ChEBI" id="CHEBI:29108"/>
        <dbReference type="ChEBI" id="CHEBI:30616"/>
        <dbReference type="ChEBI" id="CHEBI:43474"/>
        <dbReference type="ChEBI" id="CHEBI:456216"/>
        <dbReference type="EC" id="7.2.2.10"/>
    </reaction>
</comment>
<keyword evidence="6" id="KW-0479">Metal-binding</keyword>
<feature type="transmembrane region" description="Helical" evidence="16">
    <location>
        <begin position="214"/>
        <end position="234"/>
    </location>
</feature>
<keyword evidence="14 16" id="KW-0472">Membrane</keyword>
<dbReference type="SUPFAM" id="SSF56784">
    <property type="entry name" value="HAD-like"/>
    <property type="match status" value="1"/>
</dbReference>
<keyword evidence="11" id="KW-1278">Translocase</keyword>
<dbReference type="InterPro" id="IPR059000">
    <property type="entry name" value="ATPase_P-type_domA"/>
</dbReference>
<feature type="transmembrane region" description="Helical" evidence="16">
    <location>
        <begin position="712"/>
        <end position="733"/>
    </location>
</feature>
<feature type="transmembrane region" description="Helical" evidence="16">
    <location>
        <begin position="380"/>
        <end position="402"/>
    </location>
</feature>
<keyword evidence="5 16" id="KW-0812">Transmembrane</keyword>
<feature type="transmembrane region" description="Helical" evidence="16">
    <location>
        <begin position="873"/>
        <end position="894"/>
    </location>
</feature>
<dbReference type="AlphaFoldDB" id="A0A1Z5JZA1"/>
<dbReference type="GO" id="GO:0005886">
    <property type="term" value="C:plasma membrane"/>
    <property type="evidence" value="ECO:0007669"/>
    <property type="project" value="TreeGrafter"/>
</dbReference>
<feature type="domain" description="Cation-transporting P-type ATPase N-terminal" evidence="17">
    <location>
        <begin position="130"/>
        <end position="200"/>
    </location>
</feature>
<dbReference type="PROSITE" id="PS00154">
    <property type="entry name" value="ATPASE_E1_E2"/>
    <property type="match status" value="1"/>
</dbReference>
<evidence type="ECO:0000259" key="17">
    <source>
        <dbReference type="SMART" id="SM00831"/>
    </source>
</evidence>
<evidence type="ECO:0000256" key="2">
    <source>
        <dbReference type="ARBA" id="ARBA00012790"/>
    </source>
</evidence>
<evidence type="ECO:0000256" key="11">
    <source>
        <dbReference type="ARBA" id="ARBA00022967"/>
    </source>
</evidence>
<dbReference type="Gene3D" id="1.20.1110.10">
    <property type="entry name" value="Calcium-transporting ATPase, transmembrane domain"/>
    <property type="match status" value="2"/>
</dbReference>
<feature type="transmembrane region" description="Helical" evidence="16">
    <location>
        <begin position="838"/>
        <end position="861"/>
    </location>
</feature>
<feature type="transmembrane region" description="Helical" evidence="16">
    <location>
        <begin position="757"/>
        <end position="777"/>
    </location>
</feature>
<keyword evidence="10" id="KW-0460">Magnesium</keyword>
<keyword evidence="9" id="KW-0067">ATP-binding</keyword>
<reference evidence="18 19" key="1">
    <citation type="journal article" date="2015" name="Plant Cell">
        <title>Oil accumulation by the oleaginous diatom Fistulifera solaris as revealed by the genome and transcriptome.</title>
        <authorList>
            <person name="Tanaka T."/>
            <person name="Maeda Y."/>
            <person name="Veluchamy A."/>
            <person name="Tanaka M."/>
            <person name="Abida H."/>
            <person name="Marechal E."/>
            <person name="Bowler C."/>
            <person name="Muto M."/>
            <person name="Sunaga Y."/>
            <person name="Tanaka M."/>
            <person name="Yoshino T."/>
            <person name="Taniguchi T."/>
            <person name="Fukuda Y."/>
            <person name="Nemoto M."/>
            <person name="Matsumoto M."/>
            <person name="Wong P.S."/>
            <person name="Aburatani S."/>
            <person name="Fujibuchi W."/>
        </authorList>
    </citation>
    <scope>NUCLEOTIDE SEQUENCE [LARGE SCALE GENOMIC DNA]</scope>
    <source>
        <strain evidence="18 19">JPCC DA0580</strain>
    </source>
</reference>
<evidence type="ECO:0000256" key="5">
    <source>
        <dbReference type="ARBA" id="ARBA00022692"/>
    </source>
</evidence>
<dbReference type="InterPro" id="IPR023298">
    <property type="entry name" value="ATPase_P-typ_TM_dom_sf"/>
</dbReference>
<keyword evidence="12 16" id="KW-1133">Transmembrane helix</keyword>
<sequence>MTTENGKVSSSEQTNAVGAAGSRFGGLEAAVEISIASSIGKHLGDITAPYPVTATELGILSNDRTPEALAKLLEKGVKTFAGDHGDPEKPSPQQKLLRDVEKLVAKIRHIDEKGEGYEDEAGGHKEMDMAANVLTSVLLRSSPESGIDPREVEIRREVFGTNALSEKKLTSFLQLCWEASQDFVLVMLIVLGTISIVVEATTHEGPCNTCWIEGAAILFSVCIVILVTAGIDYAKQFAFIRLSKSLHESNTKSVIRDGKQISVTDDDIVVGDILSVNSHNLASIPADCVLLGPASDLKMNESSLTGESHLISKQPGDVILSGTNAVQGSGKMVVIAVGVNSVSGKIKARVYETGDNQDELGGEGENSPLYVKLDALAKRIGLCGTCAASVAFIASCIVGLGIEGESVSNLVDYLVTAITVLAVSVPEGLPLAVTLALAYSSNKMMKEQNLVKHLEACETMGCATTICTDKTGTLTANKMTARALYSGKVNYSVDDPAVTLGSYVMTHQGGLGKPVIDLLCQCISINSMNETVLYFDKNGKEESSSGNPTELALLHVVHQLGQSAEFDKIWPHLRVLARSSPDDKLTLAHGLNQSNLFADKEVCKRLLAEDGIRIFPDRQVVAMTGDGTNDAPALKRADIGFAMGIAGTQIAKDAADIILIDDNFASIVTAAKWGRNIYASIQKFLQFQLTVNISAVCTALVGAFTYQLSPLAAIQLLWVNLLMDSLASLALASEPPIEALLKRPPVNRTDSMITKRMCANMFGQSAYQVVVILVLLFKGPDIFDGMEAGHILYEDDINSVHYTLIFNSFVWMQLFNEINCRVLKGEINVFSGMFNNPLFYGIWITTAVLQALIVEYGSLAFKVADEGLELKYWIVSMVLGLGAFPVYQIIRIVYGMFLNKD</sequence>
<dbReference type="InterPro" id="IPR023299">
    <property type="entry name" value="ATPase_P-typ_cyto_dom_N"/>
</dbReference>
<feature type="transmembrane region" description="Helical" evidence="16">
    <location>
        <begin position="684"/>
        <end position="706"/>
    </location>
</feature>
<dbReference type="SUPFAM" id="SSF81665">
    <property type="entry name" value="Calcium ATPase, transmembrane domain M"/>
    <property type="match status" value="1"/>
</dbReference>
<gene>
    <name evidence="18" type="ORF">FisN_4Lu453</name>
</gene>
<dbReference type="FunFam" id="1.20.1110.10:FF:000039">
    <property type="entry name" value="Calcium-transporting ATPase"/>
    <property type="match status" value="1"/>
</dbReference>
<accession>A0A1Z5JZA1</accession>
<dbReference type="Pfam" id="PF00689">
    <property type="entry name" value="Cation_ATPase_C"/>
    <property type="match status" value="1"/>
</dbReference>
<dbReference type="InterPro" id="IPR001757">
    <property type="entry name" value="P_typ_ATPase"/>
</dbReference>
<dbReference type="PRINTS" id="PR00119">
    <property type="entry name" value="CATATPASE"/>
</dbReference>
<evidence type="ECO:0000256" key="10">
    <source>
        <dbReference type="ARBA" id="ARBA00022842"/>
    </source>
</evidence>
<keyword evidence="19" id="KW-1185">Reference proteome</keyword>
<dbReference type="SUPFAM" id="SSF81653">
    <property type="entry name" value="Calcium ATPase, transduction domain A"/>
    <property type="match status" value="1"/>
</dbReference>
<evidence type="ECO:0000256" key="14">
    <source>
        <dbReference type="ARBA" id="ARBA00023136"/>
    </source>
</evidence>
<comment type="subcellular location">
    <subcellularLocation>
        <location evidence="1">Endomembrane system</location>
        <topology evidence="1">Multi-pass membrane protein</topology>
    </subcellularLocation>
</comment>
<keyword evidence="3" id="KW-0813">Transport</keyword>
<dbReference type="PRINTS" id="PR00120">
    <property type="entry name" value="HATPASE"/>
</dbReference>
<dbReference type="OrthoDB" id="116380at2759"/>
<dbReference type="InterPro" id="IPR018303">
    <property type="entry name" value="ATPase_P-typ_P_site"/>
</dbReference>
<dbReference type="PANTHER" id="PTHR24093:SF369">
    <property type="entry name" value="CALCIUM-TRANSPORTING ATPASE"/>
    <property type="match status" value="1"/>
</dbReference>
<dbReference type="SMART" id="SM00831">
    <property type="entry name" value="Cation_ATPase_N"/>
    <property type="match status" value="1"/>
</dbReference>
<evidence type="ECO:0000256" key="13">
    <source>
        <dbReference type="ARBA" id="ARBA00023065"/>
    </source>
</evidence>